<sequence>MALLAVLTAAGCGNPQEVIDSNTVGSNARVGDVLLRNVHLAATEDPYQPGETATAKLMLFNQAQAPDALVEVESPHAKQVQMLWDRECDGTYERVDRIPLLPEGSVPNAPGQRTGGAPYHLEISDLSTLVRPGTTFPLTLTFERAGRTTIDAKVQATRDGDAPPAPPCRTAPAPTTPTPDPTQPPTDQWKISVVGTVEQGAEPGCLLLSERGRAYILLDGDPAVVHPGARVAVHGQLEPGTPAGCGHGDVLRVLDAIPFT</sequence>
<dbReference type="InterPro" id="IPR007410">
    <property type="entry name" value="LpqE-like"/>
</dbReference>
<evidence type="ECO:0000313" key="2">
    <source>
        <dbReference type="EMBL" id="GAA0555276.1"/>
    </source>
</evidence>
<feature type="region of interest" description="Disordered" evidence="1">
    <location>
        <begin position="153"/>
        <end position="187"/>
    </location>
</feature>
<dbReference type="EMBL" id="BAAAGS010000066">
    <property type="protein sequence ID" value="GAA0555276.1"/>
    <property type="molecule type" value="Genomic_DNA"/>
</dbReference>
<dbReference type="InterPro" id="IPR036182">
    <property type="entry name" value="PCuAC_sf"/>
</dbReference>
<name>A0ABN1DYB0_SACER</name>
<dbReference type="Proteomes" id="UP001500729">
    <property type="component" value="Unassembled WGS sequence"/>
</dbReference>
<organism evidence="2 3">
    <name type="scientific">Saccharopolyspora erythraea</name>
    <name type="common">Streptomyces erythraeus</name>
    <dbReference type="NCBI Taxonomy" id="1836"/>
    <lineage>
        <taxon>Bacteria</taxon>
        <taxon>Bacillati</taxon>
        <taxon>Actinomycetota</taxon>
        <taxon>Actinomycetes</taxon>
        <taxon>Pseudonocardiales</taxon>
        <taxon>Pseudonocardiaceae</taxon>
        <taxon>Saccharopolyspora</taxon>
    </lineage>
</organism>
<protein>
    <recommendedName>
        <fullName evidence="4">Copper(I)-binding protein</fullName>
    </recommendedName>
</protein>
<dbReference type="SUPFAM" id="SSF110087">
    <property type="entry name" value="DR1885-like metal-binding protein"/>
    <property type="match status" value="1"/>
</dbReference>
<gene>
    <name evidence="2" type="ORF">GCM10009533_61440</name>
</gene>
<dbReference type="Gene3D" id="2.60.40.1890">
    <property type="entry name" value="PCu(A)C copper chaperone"/>
    <property type="match status" value="1"/>
</dbReference>
<keyword evidence="3" id="KW-1185">Reference proteome</keyword>
<evidence type="ECO:0008006" key="4">
    <source>
        <dbReference type="Google" id="ProtNLM"/>
    </source>
</evidence>
<proteinExistence type="predicted"/>
<dbReference type="Pfam" id="PF04314">
    <property type="entry name" value="PCuAC"/>
    <property type="match status" value="1"/>
</dbReference>
<evidence type="ECO:0000256" key="1">
    <source>
        <dbReference type="SAM" id="MobiDB-lite"/>
    </source>
</evidence>
<accession>A0ABN1DYB0</accession>
<feature type="compositionally biased region" description="Pro residues" evidence="1">
    <location>
        <begin position="163"/>
        <end position="184"/>
    </location>
</feature>
<evidence type="ECO:0000313" key="3">
    <source>
        <dbReference type="Proteomes" id="UP001500729"/>
    </source>
</evidence>
<comment type="caution">
    <text evidence="2">The sequence shown here is derived from an EMBL/GenBank/DDBJ whole genome shotgun (WGS) entry which is preliminary data.</text>
</comment>
<reference evidence="2 3" key="1">
    <citation type="journal article" date="2019" name="Int. J. Syst. Evol. Microbiol.">
        <title>The Global Catalogue of Microorganisms (GCM) 10K type strain sequencing project: providing services to taxonomists for standard genome sequencing and annotation.</title>
        <authorList>
            <consortium name="The Broad Institute Genomics Platform"/>
            <consortium name="The Broad Institute Genome Sequencing Center for Infectious Disease"/>
            <person name="Wu L."/>
            <person name="Ma J."/>
        </authorList>
    </citation>
    <scope>NUCLEOTIDE SEQUENCE [LARGE SCALE GENOMIC DNA]</scope>
    <source>
        <strain evidence="2 3">JCM 10303</strain>
    </source>
</reference>